<sequence length="206" mass="22703">MTPRVLLNAALAASIIVVCSAERVTQEVYFDIDIGDRPAGTIQIGLFGDVVPRTVNNFVRLATDGATFDGHYGRYEGSIFHRVIRNFMIQGGDFERGDGTGGFSIYGGTFKDENFRLRHTGPGMISMANSGRDTNGSQFFITTVRAPWLDGTHVVFGKVTSGMDVVRQIEQLATGPDDRPLQEVRIRRSGLTNTLPFEMDLRDPLL</sequence>
<dbReference type="EMBL" id="VIIS01002238">
    <property type="protein sequence ID" value="KAF0286661.1"/>
    <property type="molecule type" value="Genomic_DNA"/>
</dbReference>
<evidence type="ECO:0000256" key="3">
    <source>
        <dbReference type="ARBA" id="ARBA00023235"/>
    </source>
</evidence>
<dbReference type="SUPFAM" id="SSF50891">
    <property type="entry name" value="Cyclophilin-like"/>
    <property type="match status" value="1"/>
</dbReference>
<evidence type="ECO:0000256" key="2">
    <source>
        <dbReference type="ARBA" id="ARBA00023110"/>
    </source>
</evidence>
<comment type="function">
    <text evidence="4">PPIases accelerate the folding of proteins. It catalyzes the cis-trans isomerization of proline imidic peptide bonds in oligopeptides.</text>
</comment>
<organism evidence="6 7">
    <name type="scientific">Amphibalanus amphitrite</name>
    <name type="common">Striped barnacle</name>
    <name type="synonym">Balanus amphitrite</name>
    <dbReference type="NCBI Taxonomy" id="1232801"/>
    <lineage>
        <taxon>Eukaryota</taxon>
        <taxon>Metazoa</taxon>
        <taxon>Ecdysozoa</taxon>
        <taxon>Arthropoda</taxon>
        <taxon>Crustacea</taxon>
        <taxon>Multicrustacea</taxon>
        <taxon>Cirripedia</taxon>
        <taxon>Thoracica</taxon>
        <taxon>Thoracicalcarea</taxon>
        <taxon>Balanomorpha</taxon>
        <taxon>Balanoidea</taxon>
        <taxon>Balanidae</taxon>
        <taxon>Amphibalaninae</taxon>
        <taxon>Amphibalanus</taxon>
    </lineage>
</organism>
<evidence type="ECO:0000313" key="7">
    <source>
        <dbReference type="Proteomes" id="UP000440578"/>
    </source>
</evidence>
<accession>A0A6A4VAI9</accession>
<dbReference type="GO" id="GO:0005737">
    <property type="term" value="C:cytoplasm"/>
    <property type="evidence" value="ECO:0007669"/>
    <property type="project" value="TreeGrafter"/>
</dbReference>
<dbReference type="GO" id="GO:0003755">
    <property type="term" value="F:peptidyl-prolyl cis-trans isomerase activity"/>
    <property type="evidence" value="ECO:0007669"/>
    <property type="project" value="UniProtKB-UniRule"/>
</dbReference>
<keyword evidence="3 4" id="KW-0413">Isomerase</keyword>
<keyword evidence="2 4" id="KW-0697">Rotamase</keyword>
<dbReference type="EC" id="5.2.1.8" evidence="4"/>
<dbReference type="OrthoDB" id="10064525at2759"/>
<dbReference type="InterPro" id="IPR029000">
    <property type="entry name" value="Cyclophilin-like_dom_sf"/>
</dbReference>
<keyword evidence="7" id="KW-1185">Reference proteome</keyword>
<comment type="similarity">
    <text evidence="4">Belongs to the cyclophilin-type PPIase family.</text>
</comment>
<dbReference type="GO" id="GO:0016018">
    <property type="term" value="F:cyclosporin A binding"/>
    <property type="evidence" value="ECO:0007669"/>
    <property type="project" value="TreeGrafter"/>
</dbReference>
<dbReference type="FunFam" id="2.40.100.10:FF:000001">
    <property type="entry name" value="Peptidyl-prolyl cis-trans isomerase"/>
    <property type="match status" value="1"/>
</dbReference>
<dbReference type="InterPro" id="IPR024936">
    <property type="entry name" value="Cyclophilin-type_PPIase"/>
</dbReference>
<feature type="signal peptide" evidence="4">
    <location>
        <begin position="1"/>
        <end position="21"/>
    </location>
</feature>
<name>A0A6A4VAI9_AMPAM</name>
<dbReference type="Proteomes" id="UP000440578">
    <property type="component" value="Unassembled WGS sequence"/>
</dbReference>
<dbReference type="GO" id="GO:0006457">
    <property type="term" value="P:protein folding"/>
    <property type="evidence" value="ECO:0007669"/>
    <property type="project" value="InterPro"/>
</dbReference>
<keyword evidence="4" id="KW-0732">Signal</keyword>
<evidence type="ECO:0000313" key="6">
    <source>
        <dbReference type="EMBL" id="KAF0286661.1"/>
    </source>
</evidence>
<protein>
    <recommendedName>
        <fullName evidence="4">Peptidyl-prolyl cis-trans isomerase</fullName>
        <shortName evidence="4">PPIase</shortName>
        <ecNumber evidence="4">5.2.1.8</ecNumber>
    </recommendedName>
</protein>
<dbReference type="PROSITE" id="PS50072">
    <property type="entry name" value="CSA_PPIASE_2"/>
    <property type="match status" value="1"/>
</dbReference>
<dbReference type="PANTHER" id="PTHR11071:SF561">
    <property type="entry name" value="PEPTIDYL-PROLYL CIS-TRANS ISOMERASE D-RELATED"/>
    <property type="match status" value="1"/>
</dbReference>
<evidence type="ECO:0000256" key="1">
    <source>
        <dbReference type="ARBA" id="ARBA00000971"/>
    </source>
</evidence>
<dbReference type="InterPro" id="IPR002130">
    <property type="entry name" value="Cyclophilin-type_PPIase_dom"/>
</dbReference>
<dbReference type="PANTHER" id="PTHR11071">
    <property type="entry name" value="PEPTIDYL-PROLYL CIS-TRANS ISOMERASE"/>
    <property type="match status" value="1"/>
</dbReference>
<reference evidence="6 7" key="1">
    <citation type="submission" date="2019-07" db="EMBL/GenBank/DDBJ databases">
        <title>Draft genome assembly of a fouling barnacle, Amphibalanus amphitrite (Darwin, 1854): The first reference genome for Thecostraca.</title>
        <authorList>
            <person name="Kim W."/>
        </authorList>
    </citation>
    <scope>NUCLEOTIDE SEQUENCE [LARGE SCALE GENOMIC DNA]</scope>
    <source>
        <strain evidence="6">SNU_AA5</strain>
        <tissue evidence="6">Soma without cirri and trophi</tissue>
    </source>
</reference>
<comment type="catalytic activity">
    <reaction evidence="1 4">
        <text>[protein]-peptidylproline (omega=180) = [protein]-peptidylproline (omega=0)</text>
        <dbReference type="Rhea" id="RHEA:16237"/>
        <dbReference type="Rhea" id="RHEA-COMP:10747"/>
        <dbReference type="Rhea" id="RHEA-COMP:10748"/>
        <dbReference type="ChEBI" id="CHEBI:83833"/>
        <dbReference type="ChEBI" id="CHEBI:83834"/>
        <dbReference type="EC" id="5.2.1.8"/>
    </reaction>
</comment>
<dbReference type="PROSITE" id="PS00170">
    <property type="entry name" value="CSA_PPIASE_1"/>
    <property type="match status" value="1"/>
</dbReference>
<feature type="domain" description="PPIase cyclophilin-type" evidence="5">
    <location>
        <begin position="29"/>
        <end position="191"/>
    </location>
</feature>
<gene>
    <name evidence="6" type="primary">cyn-6_1</name>
    <name evidence="6" type="ORF">FJT64_014858</name>
</gene>
<evidence type="ECO:0000256" key="4">
    <source>
        <dbReference type="RuleBase" id="RU363019"/>
    </source>
</evidence>
<dbReference type="InterPro" id="IPR020892">
    <property type="entry name" value="Cyclophilin-type_PPIase_CS"/>
</dbReference>
<dbReference type="PRINTS" id="PR00153">
    <property type="entry name" value="CSAPPISMRASE"/>
</dbReference>
<dbReference type="AlphaFoldDB" id="A0A6A4VAI9"/>
<comment type="caution">
    <text evidence="6">The sequence shown here is derived from an EMBL/GenBank/DDBJ whole genome shotgun (WGS) entry which is preliminary data.</text>
</comment>
<evidence type="ECO:0000259" key="5">
    <source>
        <dbReference type="PROSITE" id="PS50072"/>
    </source>
</evidence>
<dbReference type="Pfam" id="PF00160">
    <property type="entry name" value="Pro_isomerase"/>
    <property type="match status" value="1"/>
</dbReference>
<dbReference type="Gene3D" id="2.40.100.10">
    <property type="entry name" value="Cyclophilin-like"/>
    <property type="match status" value="1"/>
</dbReference>
<dbReference type="PIRSF" id="PIRSF001467">
    <property type="entry name" value="Peptidylpro_ismrse"/>
    <property type="match status" value="1"/>
</dbReference>
<feature type="chain" id="PRO_5025705125" description="Peptidyl-prolyl cis-trans isomerase" evidence="4">
    <location>
        <begin position="22"/>
        <end position="206"/>
    </location>
</feature>
<proteinExistence type="inferred from homology"/>